<evidence type="ECO:0000313" key="2">
    <source>
        <dbReference type="Proteomes" id="UP000484842"/>
    </source>
</evidence>
<dbReference type="Pfam" id="PF19136">
    <property type="entry name" value="DUF5819"/>
    <property type="match status" value="1"/>
</dbReference>
<evidence type="ECO:0000313" key="1">
    <source>
        <dbReference type="EMBL" id="MPY68291.1"/>
    </source>
</evidence>
<dbReference type="Proteomes" id="UP000484842">
    <property type="component" value="Unassembled WGS sequence"/>
</dbReference>
<organism evidence="1 2">
    <name type="scientific">Deinococcus terrestris</name>
    <dbReference type="NCBI Taxonomy" id="2651870"/>
    <lineage>
        <taxon>Bacteria</taxon>
        <taxon>Thermotogati</taxon>
        <taxon>Deinococcota</taxon>
        <taxon>Deinococci</taxon>
        <taxon>Deinococcales</taxon>
        <taxon>Deinococcaceae</taxon>
        <taxon>Deinococcus</taxon>
    </lineage>
</organism>
<proteinExistence type="predicted"/>
<sequence>MKHFLSLAVMTVSGVWLLAHFFFTAVYVTPQNPLKVMTAGVINRYIDTVFTQAWTLFAPNPIQANTSVMVQCLHEKKESVQSPWLDIAQPLWHAHQERRWTAYDRLSRTITNPVRDYMSGPADLKYVIDACQRGDQDLCTLGEQSLTAWRKQSTELLRAPVSAFCADQAKAAGIRPYTFVNVRLHLETPPAWPERFTGKSERQQVVVGTLHTLPIAAPGFYAPAPALLAFETSLGHDRHDSQAPVISLLHRSGTSASFPRAAVSGGR</sequence>
<dbReference type="InterPro" id="IPR043857">
    <property type="entry name" value="DUF5819"/>
</dbReference>
<comment type="caution">
    <text evidence="1">The sequence shown here is derived from an EMBL/GenBank/DDBJ whole genome shotgun (WGS) entry which is preliminary data.</text>
</comment>
<reference evidence="1 2" key="1">
    <citation type="submission" date="2019-10" db="EMBL/GenBank/DDBJ databases">
        <title>Deinococcus sp. isolated from soil.</title>
        <authorList>
            <person name="Li Y."/>
            <person name="Wang J."/>
        </authorList>
    </citation>
    <scope>NUCLEOTIDE SEQUENCE [LARGE SCALE GENOMIC DNA]</scope>
    <source>
        <strain evidence="1 2">SDU3-2</strain>
    </source>
</reference>
<protein>
    <submittedName>
        <fullName evidence="1">Uncharacterized protein</fullName>
    </submittedName>
</protein>
<name>A0A7X1TTA8_9DEIO</name>
<gene>
    <name evidence="1" type="ORF">F8S09_16670</name>
</gene>
<keyword evidence="2" id="KW-1185">Reference proteome</keyword>
<accession>A0A7X1TTA8</accession>
<dbReference type="EMBL" id="WBSL01000020">
    <property type="protein sequence ID" value="MPY68291.1"/>
    <property type="molecule type" value="Genomic_DNA"/>
</dbReference>
<dbReference type="AlphaFoldDB" id="A0A7X1TTA8"/>
<dbReference type="RefSeq" id="WP_152872587.1">
    <property type="nucleotide sequence ID" value="NZ_WBSL01000020.1"/>
</dbReference>